<dbReference type="EMBL" id="KI913955">
    <property type="protein sequence ID" value="ETW06375.1"/>
    <property type="molecule type" value="Genomic_DNA"/>
</dbReference>
<gene>
    <name evidence="1" type="ORF">H310_02651</name>
</gene>
<dbReference type="OrthoDB" id="76760at2759"/>
<reference evidence="1" key="1">
    <citation type="submission" date="2013-12" db="EMBL/GenBank/DDBJ databases">
        <title>The Genome Sequence of Aphanomyces invadans NJM9701.</title>
        <authorList>
            <consortium name="The Broad Institute Genomics Platform"/>
            <person name="Russ C."/>
            <person name="Tyler B."/>
            <person name="van West P."/>
            <person name="Dieguez-Uribeondo J."/>
            <person name="Young S.K."/>
            <person name="Zeng Q."/>
            <person name="Gargeya S."/>
            <person name="Fitzgerald M."/>
            <person name="Abouelleil A."/>
            <person name="Alvarado L."/>
            <person name="Chapman S.B."/>
            <person name="Gainer-Dewar J."/>
            <person name="Goldberg J."/>
            <person name="Griggs A."/>
            <person name="Gujja S."/>
            <person name="Hansen M."/>
            <person name="Howarth C."/>
            <person name="Imamovic A."/>
            <person name="Ireland A."/>
            <person name="Larimer J."/>
            <person name="McCowan C."/>
            <person name="Murphy C."/>
            <person name="Pearson M."/>
            <person name="Poon T.W."/>
            <person name="Priest M."/>
            <person name="Roberts A."/>
            <person name="Saif S."/>
            <person name="Shea T."/>
            <person name="Sykes S."/>
            <person name="Wortman J."/>
            <person name="Nusbaum C."/>
            <person name="Birren B."/>
        </authorList>
    </citation>
    <scope>NUCLEOTIDE SEQUENCE [LARGE SCALE GENOMIC DNA]</scope>
    <source>
        <strain evidence="1">NJM9701</strain>
    </source>
</reference>
<sequence>MPIASSSGTPPCIGIPDRHCSILVPCMKTPATAHILALVATAARRVVYGDSIDHAHLTTSDVIELPFELDHVGGLPTHDQLIVLSKWSLAELNSFADFFLLSPRSPRHKKQSFSFHRASGNFAECHVVLDATQDAAPTPYDHARHTKMP</sequence>
<dbReference type="AlphaFoldDB" id="A0A024UJM8"/>
<accession>A0A024UJM8</accession>
<dbReference type="VEuPathDB" id="FungiDB:H310_02651"/>
<organism evidence="1">
    <name type="scientific">Aphanomyces invadans</name>
    <dbReference type="NCBI Taxonomy" id="157072"/>
    <lineage>
        <taxon>Eukaryota</taxon>
        <taxon>Sar</taxon>
        <taxon>Stramenopiles</taxon>
        <taxon>Oomycota</taxon>
        <taxon>Saprolegniomycetes</taxon>
        <taxon>Saprolegniales</taxon>
        <taxon>Verrucalvaceae</taxon>
        <taxon>Aphanomyces</taxon>
    </lineage>
</organism>
<dbReference type="GeneID" id="20079701"/>
<proteinExistence type="predicted"/>
<evidence type="ECO:0000313" key="1">
    <source>
        <dbReference type="EMBL" id="ETW06375.1"/>
    </source>
</evidence>
<dbReference type="RefSeq" id="XP_008864450.1">
    <property type="nucleotide sequence ID" value="XM_008866228.1"/>
</dbReference>
<name>A0A024UJM8_9STRA</name>
<protein>
    <submittedName>
        <fullName evidence="1">Uncharacterized protein</fullName>
    </submittedName>
</protein>